<feature type="domain" description="Strawberry notch helicase C" evidence="2">
    <location>
        <begin position="876"/>
        <end position="1130"/>
    </location>
</feature>
<dbReference type="InterPro" id="IPR026741">
    <property type="entry name" value="SNO"/>
</dbReference>
<protein>
    <recommendedName>
        <fullName evidence="6">Methylase</fullName>
    </recommendedName>
</protein>
<dbReference type="EMBL" id="ATIB01000027">
    <property type="protein sequence ID" value="EQB05108.1"/>
    <property type="molecule type" value="Genomic_DNA"/>
</dbReference>
<evidence type="ECO:0000259" key="2">
    <source>
        <dbReference type="Pfam" id="PF13871"/>
    </source>
</evidence>
<dbReference type="SUPFAM" id="SSF53335">
    <property type="entry name" value="S-adenosyl-L-methionine-dependent methyltransferases"/>
    <property type="match status" value="1"/>
</dbReference>
<name>T0GYT9_9SPHN</name>
<proteinExistence type="inferred from homology"/>
<accession>T0GYT9</accession>
<sequence>MPAIPDALILGEQRAAAILGDRLGSTDPITRADLSAAMMQAFGGSDADGLWTQRDSFEILEHALVQHLGLRPLSLRKPCDVAAACDLLDRLPTHTVRSEEQVEWQQFSTPVDLAALAVVLADIQPDDIILEPSAGNGLLVAHCGRSATLQLNELAPRRRIRLTQSFPDALVTGHDGALIDAALAAAPRPSLVLMNPPFSRSAGRGADRHAALRHLAAALRRLRPGGRLVAVMPEWFNPHARIGDPTWTGLQHASLRASIRLDKCYLRHGTSISVRLLVIDRVGGGEVPPTIESGSIRELIATLAVPSRAPLPPLPAQPGRPAAISLFSAARATRPRPRPCHAPVRNDVAAVRYSALDTPAPLLGQVGVYLPYRPSRIRFETAGEHPTALVESVAMGSIAAPIPRYVPLLPERTVSHRLLSASQLETVVYAGHAWSQFLPGKFLPAREGAGLEESEQGHAYRKGYFLGDGTGAGKGRQVAACILDNWLQGRRRNIWVTKNEMLLEDARRDWTALGGLPGDIQPLSNWKIDQPLALEQGVLFVTYPMLRSARGASSRLQQIIQWAGPDFEGVIGFDEAHEMGGVGGGEGALGRKEGSLQGLCGVLLQNNLPGARILYATATAASDVNNLAYAVRLGLWGPETAFANREQFIADIRKGGIAAMELVARDLKALGLYTARALSFDGVEYEILRHELTPGQIAIYDRYAEAWQVIHRNMERALELTGVVDPLEDRTLNSGAKAAARSRFETTKQRFFGQLLLSMKLPTVIAAVEAHLDANQSVVIQLVTTAQSILDRRLGELSAGERADLEIDLSPREYVIDYLERAFPTRQMQVFIDDTGAPRSLPMVDGRGNPVANPEAEAARAELIETLCAMPPIMSALDAMLEHFGHDNVAEVTGRTRRLITRSDGRQTLESRSARLSQAEAAAFQSGRKRILVFSDAGGTGRSYHASLDAANQEQRVHLLLEPGWRADRAIQGLGRTHRTHQAATPLFRPVTTDCKGELRFTSTIARRLDSLGALTRGQRQTGGQGLFDPADNLESEYACAALLSWFDLLAAGKLASITLDDFQDRTGLELARRDGVMKDQMPPIQRWLNRILALPIALQNSIFEEFLALVETRVSAARDAGRLDAGVETILVDRATVIEDLVLRTDALTGATSHLLTIEIMRRRNCVSLDRILRVAHEDATAAFMINRRSGKAALRTRARALMEEKEGTPIPRVEMMRPGRNEYMRVDDLQETSWEEVDRDSFSAIWAGEVEASRQIVDTETIRLATGLLLPIWSALPSDHLVVNRIVDGQGCSWLGRLVFDDHVPQLFARLGIDRVQALPADAVARAVSAGRTIDIAHPFPLTIKRSRVNGSHRIELVGCPADQLHRLKSLGCFTEIIAYRTRVFVPMASAQAVLGQLLA</sequence>
<evidence type="ECO:0008006" key="6">
    <source>
        <dbReference type="Google" id="ProtNLM"/>
    </source>
</evidence>
<gene>
    <name evidence="4" type="ORF">L485_03045</name>
</gene>
<dbReference type="Gene3D" id="3.40.50.150">
    <property type="entry name" value="Vaccinia Virus protein VP39"/>
    <property type="match status" value="1"/>
</dbReference>
<organism evidence="4 5">
    <name type="scientific">Sphingobium baderi LL03</name>
    <dbReference type="NCBI Taxonomy" id="1114964"/>
    <lineage>
        <taxon>Bacteria</taxon>
        <taxon>Pseudomonadati</taxon>
        <taxon>Pseudomonadota</taxon>
        <taxon>Alphaproteobacteria</taxon>
        <taxon>Sphingomonadales</taxon>
        <taxon>Sphingomonadaceae</taxon>
        <taxon>Sphingobium</taxon>
    </lineage>
</organism>
<evidence type="ECO:0000313" key="5">
    <source>
        <dbReference type="Proteomes" id="UP000015524"/>
    </source>
</evidence>
<dbReference type="GO" id="GO:0006355">
    <property type="term" value="P:regulation of DNA-templated transcription"/>
    <property type="evidence" value="ECO:0007669"/>
    <property type="project" value="InterPro"/>
</dbReference>
<keyword evidence="5" id="KW-1185">Reference proteome</keyword>
<evidence type="ECO:0000259" key="3">
    <source>
        <dbReference type="Pfam" id="PF13872"/>
    </source>
</evidence>
<dbReference type="Gene3D" id="3.40.50.300">
    <property type="entry name" value="P-loop containing nucleotide triphosphate hydrolases"/>
    <property type="match status" value="1"/>
</dbReference>
<dbReference type="InterPro" id="IPR026937">
    <property type="entry name" value="SBNO_Helicase_C_dom"/>
</dbReference>
<comment type="caution">
    <text evidence="4">The sequence shown here is derived from an EMBL/GenBank/DDBJ whole genome shotgun (WGS) entry which is preliminary data.</text>
</comment>
<dbReference type="PATRIC" id="fig|1114964.3.peg.572"/>
<dbReference type="InterPro" id="IPR039187">
    <property type="entry name" value="SNO_AAA"/>
</dbReference>
<dbReference type="PANTHER" id="PTHR12706">
    <property type="entry name" value="STRAWBERRY NOTCH-RELATED"/>
    <property type="match status" value="1"/>
</dbReference>
<dbReference type="Proteomes" id="UP000015524">
    <property type="component" value="Unassembled WGS sequence"/>
</dbReference>
<evidence type="ECO:0000313" key="4">
    <source>
        <dbReference type="EMBL" id="EQB05108.1"/>
    </source>
</evidence>
<dbReference type="Pfam" id="PF13871">
    <property type="entry name" value="Helicase_C_4"/>
    <property type="match status" value="1"/>
</dbReference>
<dbReference type="Pfam" id="PF13872">
    <property type="entry name" value="AAA_34"/>
    <property type="match status" value="1"/>
</dbReference>
<dbReference type="PANTHER" id="PTHR12706:SF30">
    <property type="entry name" value="PROTEIN STRAWBERRY NOTCH-RELATED"/>
    <property type="match status" value="1"/>
</dbReference>
<dbReference type="RefSeq" id="WP_021243573.1">
    <property type="nucleotide sequence ID" value="NZ_ATIB01000027.1"/>
</dbReference>
<dbReference type="eggNOG" id="COG0827">
    <property type="taxonomic scope" value="Bacteria"/>
</dbReference>
<dbReference type="eggNOG" id="COG0553">
    <property type="taxonomic scope" value="Bacteria"/>
</dbReference>
<dbReference type="InterPro" id="IPR029063">
    <property type="entry name" value="SAM-dependent_MTases_sf"/>
</dbReference>
<dbReference type="InterPro" id="IPR027417">
    <property type="entry name" value="P-loop_NTPase"/>
</dbReference>
<comment type="similarity">
    <text evidence="1">Belongs to the SBNO family.</text>
</comment>
<dbReference type="SUPFAM" id="SSF52540">
    <property type="entry name" value="P-loop containing nucleoside triphosphate hydrolases"/>
    <property type="match status" value="1"/>
</dbReference>
<evidence type="ECO:0000256" key="1">
    <source>
        <dbReference type="ARBA" id="ARBA00006992"/>
    </source>
</evidence>
<reference evidence="4 5" key="1">
    <citation type="journal article" date="2013" name="Genome Announc.">
        <title>Draft Genome Sequence of a Hexachlorocyclohexane-Degrading Bacterium, Sphingobium baderi Strain LL03T.</title>
        <authorList>
            <person name="Kaur J."/>
            <person name="Verma H."/>
            <person name="Tripathi C."/>
            <person name="Khurana J.P."/>
            <person name="Lal R."/>
        </authorList>
    </citation>
    <scope>NUCLEOTIDE SEQUENCE [LARGE SCALE GENOMIC DNA]</scope>
    <source>
        <strain evidence="4 5">LL03</strain>
    </source>
</reference>
<dbReference type="PRINTS" id="PR00507">
    <property type="entry name" value="N12N6MTFRASE"/>
</dbReference>
<feature type="domain" description="Strawberry notch AAA" evidence="3">
    <location>
        <begin position="384"/>
        <end position="702"/>
    </location>
</feature>